<dbReference type="Gene3D" id="3.30.750.180">
    <property type="entry name" value="GpdQ, beta-strand dimerisation domain"/>
    <property type="match status" value="1"/>
</dbReference>
<dbReference type="eggNOG" id="COG1409">
    <property type="taxonomic scope" value="Bacteria"/>
</dbReference>
<dbReference type="InterPro" id="IPR050884">
    <property type="entry name" value="CNP_phosphodiesterase-III"/>
</dbReference>
<dbReference type="PANTHER" id="PTHR42988">
    <property type="entry name" value="PHOSPHOHYDROLASE"/>
    <property type="match status" value="1"/>
</dbReference>
<dbReference type="Pfam" id="PF00149">
    <property type="entry name" value="Metallophos"/>
    <property type="match status" value="1"/>
</dbReference>
<keyword evidence="6" id="KW-1133">Transmembrane helix</keyword>
<accession>Q01UD5</accession>
<feature type="transmembrane region" description="Helical" evidence="6">
    <location>
        <begin position="188"/>
        <end position="214"/>
    </location>
</feature>
<keyword evidence="6" id="KW-0812">Transmembrane</keyword>
<evidence type="ECO:0000256" key="1">
    <source>
        <dbReference type="ARBA" id="ARBA00022723"/>
    </source>
</evidence>
<sequence>MRIWDFRRGDDDDNRTSPHGGGLRRVLTSAALEFNYATAAIGFLILVIGPAMLVGIVPSVLATYVRLKFSAAASLGYTPMVAVGVLALLLAAALWVGRPLLPKAVENFWHLHYTLVFPVFVAVREILRSIFEKFSRRTATVEELERKRRLGTVLGALLFAGGGIALALTVDLSTGLQLVDVEHVRPWAVATAALGNAAIILGLSTTAESLYWVWRELRFRGHVLDWAPRPPQPGSATGRVAHLSDLHFVGERYGCRMEVGTQGPRGNRCIRRALCKLTAIHASSPVDRVLVTGDVTDDGTRAEWAEFIDLFRNYPDLRARLSFVPGNHDVNIVDRNNPGRFDLPGSASQSLRKLRVVLALDALQGDRAHIVDRTSGGLGPTLKEYLREDGRAERLRALAQNGAVRGRREMSKVWDAIFPLVEPPAAGHRYGLILLNSNARSHFSLTNAIGVVNPSQLKALKSILRGSPHSAWMILLHHQVVEYPVSSISLTDRIGLALVNAPDVLAAIAPHASRCIVLHGHRHRDWIGTCQDVVLCSAPSVTLGCQDGDRGSFHIHEFALGTDGAMQLTATERVEVA</sequence>
<organism evidence="8">
    <name type="scientific">Solibacter usitatus (strain Ellin6076)</name>
    <dbReference type="NCBI Taxonomy" id="234267"/>
    <lineage>
        <taxon>Bacteria</taxon>
        <taxon>Pseudomonadati</taxon>
        <taxon>Acidobacteriota</taxon>
        <taxon>Terriglobia</taxon>
        <taxon>Bryobacterales</taxon>
        <taxon>Solibacteraceae</taxon>
        <taxon>Candidatus Solibacter</taxon>
    </lineage>
</organism>
<dbReference type="InterPro" id="IPR004843">
    <property type="entry name" value="Calcineurin-like_PHP"/>
</dbReference>
<dbReference type="AlphaFoldDB" id="Q01UD5"/>
<dbReference type="GO" id="GO:0016787">
    <property type="term" value="F:hydrolase activity"/>
    <property type="evidence" value="ECO:0007669"/>
    <property type="project" value="UniProtKB-KW"/>
</dbReference>
<keyword evidence="2" id="KW-0378">Hydrolase</keyword>
<dbReference type="InterPro" id="IPR029052">
    <property type="entry name" value="Metallo-depent_PP-like"/>
</dbReference>
<dbReference type="SUPFAM" id="SSF56300">
    <property type="entry name" value="Metallo-dependent phosphatases"/>
    <property type="match status" value="1"/>
</dbReference>
<keyword evidence="6" id="KW-0472">Membrane</keyword>
<dbReference type="InParanoid" id="Q01UD5"/>
<dbReference type="PANTHER" id="PTHR42988:SF2">
    <property type="entry name" value="CYCLIC NUCLEOTIDE PHOSPHODIESTERASE CBUA0032-RELATED"/>
    <property type="match status" value="1"/>
</dbReference>
<dbReference type="EMBL" id="CP000473">
    <property type="protein sequence ID" value="ABJ86735.1"/>
    <property type="molecule type" value="Genomic_DNA"/>
</dbReference>
<dbReference type="Gene3D" id="3.60.21.10">
    <property type="match status" value="1"/>
</dbReference>
<feature type="region of interest" description="Disordered" evidence="5">
    <location>
        <begin position="1"/>
        <end position="20"/>
    </location>
</feature>
<proteinExistence type="inferred from homology"/>
<evidence type="ECO:0000256" key="3">
    <source>
        <dbReference type="ARBA" id="ARBA00023004"/>
    </source>
</evidence>
<feature type="transmembrane region" description="Helical" evidence="6">
    <location>
        <begin position="36"/>
        <end position="65"/>
    </location>
</feature>
<evidence type="ECO:0000259" key="7">
    <source>
        <dbReference type="Pfam" id="PF00149"/>
    </source>
</evidence>
<dbReference type="STRING" id="234267.Acid_5788"/>
<dbReference type="HOGENOM" id="CLU_472430_0_0_0"/>
<evidence type="ECO:0000256" key="4">
    <source>
        <dbReference type="ARBA" id="ARBA00025742"/>
    </source>
</evidence>
<feature type="compositionally biased region" description="Basic and acidic residues" evidence="5">
    <location>
        <begin position="1"/>
        <end position="16"/>
    </location>
</feature>
<feature type="transmembrane region" description="Helical" evidence="6">
    <location>
        <begin position="148"/>
        <end position="168"/>
    </location>
</feature>
<feature type="transmembrane region" description="Helical" evidence="6">
    <location>
        <begin position="108"/>
        <end position="127"/>
    </location>
</feature>
<evidence type="ECO:0000256" key="5">
    <source>
        <dbReference type="SAM" id="MobiDB-lite"/>
    </source>
</evidence>
<dbReference type="GO" id="GO:0046872">
    <property type="term" value="F:metal ion binding"/>
    <property type="evidence" value="ECO:0007669"/>
    <property type="project" value="UniProtKB-KW"/>
</dbReference>
<feature type="domain" description="Calcineurin-like phosphoesterase" evidence="7">
    <location>
        <begin position="239"/>
        <end position="336"/>
    </location>
</feature>
<dbReference type="InterPro" id="IPR042281">
    <property type="entry name" value="GpdQ_beta-strand"/>
</dbReference>
<feature type="transmembrane region" description="Helical" evidence="6">
    <location>
        <begin position="77"/>
        <end position="96"/>
    </location>
</feature>
<keyword evidence="3" id="KW-0408">Iron</keyword>
<comment type="similarity">
    <text evidence="4">Belongs to the cyclic nucleotide phosphodiesterase class-III family.</text>
</comment>
<protein>
    <submittedName>
        <fullName evidence="8">Metallophosphoesterase</fullName>
    </submittedName>
</protein>
<dbReference type="KEGG" id="sus:Acid_5788"/>
<evidence type="ECO:0000313" key="8">
    <source>
        <dbReference type="EMBL" id="ABJ86735.1"/>
    </source>
</evidence>
<keyword evidence="1" id="KW-0479">Metal-binding</keyword>
<name>Q01UD5_SOLUE</name>
<gene>
    <name evidence="8" type="ordered locus">Acid_5788</name>
</gene>
<evidence type="ECO:0000256" key="2">
    <source>
        <dbReference type="ARBA" id="ARBA00022801"/>
    </source>
</evidence>
<reference evidence="8" key="1">
    <citation type="submission" date="2006-10" db="EMBL/GenBank/DDBJ databases">
        <title>Complete sequence of Solibacter usitatus Ellin6076.</title>
        <authorList>
            <consortium name="US DOE Joint Genome Institute"/>
            <person name="Copeland A."/>
            <person name="Lucas S."/>
            <person name="Lapidus A."/>
            <person name="Barry K."/>
            <person name="Detter J.C."/>
            <person name="Glavina del Rio T."/>
            <person name="Hammon N."/>
            <person name="Israni S."/>
            <person name="Dalin E."/>
            <person name="Tice H."/>
            <person name="Pitluck S."/>
            <person name="Thompson L.S."/>
            <person name="Brettin T."/>
            <person name="Bruce D."/>
            <person name="Han C."/>
            <person name="Tapia R."/>
            <person name="Gilna P."/>
            <person name="Schmutz J."/>
            <person name="Larimer F."/>
            <person name="Land M."/>
            <person name="Hauser L."/>
            <person name="Kyrpides N."/>
            <person name="Mikhailova N."/>
            <person name="Janssen P.H."/>
            <person name="Kuske C.R."/>
            <person name="Richardson P."/>
        </authorList>
    </citation>
    <scope>NUCLEOTIDE SEQUENCE</scope>
    <source>
        <strain evidence="8">Ellin6076</strain>
    </source>
</reference>
<evidence type="ECO:0000256" key="6">
    <source>
        <dbReference type="SAM" id="Phobius"/>
    </source>
</evidence>